<accession>A0A177DBU7</accession>
<keyword evidence="9" id="KW-1185">Reference proteome</keyword>
<feature type="compositionally biased region" description="Polar residues" evidence="6">
    <location>
        <begin position="1"/>
        <end position="13"/>
    </location>
</feature>
<evidence type="ECO:0000256" key="2">
    <source>
        <dbReference type="ARBA" id="ARBA00004685"/>
    </source>
</evidence>
<dbReference type="GO" id="GO:0016787">
    <property type="term" value="F:hydrolase activity"/>
    <property type="evidence" value="ECO:0007669"/>
    <property type="project" value="UniProtKB-KW"/>
</dbReference>
<comment type="similarity">
    <text evidence="3">Belongs to the AB hydrolase superfamily. AKT2 hydrolase family.</text>
</comment>
<feature type="region of interest" description="Disordered" evidence="6">
    <location>
        <begin position="1"/>
        <end position="21"/>
    </location>
</feature>
<evidence type="ECO:0000313" key="9">
    <source>
        <dbReference type="Proteomes" id="UP000077248"/>
    </source>
</evidence>
<dbReference type="KEGG" id="aalt:CC77DRAFT_942485"/>
<evidence type="ECO:0000256" key="6">
    <source>
        <dbReference type="SAM" id="MobiDB-lite"/>
    </source>
</evidence>
<organism evidence="8 9">
    <name type="scientific">Alternaria alternata</name>
    <name type="common">Alternaria rot fungus</name>
    <name type="synonym">Torula alternata</name>
    <dbReference type="NCBI Taxonomy" id="5599"/>
    <lineage>
        <taxon>Eukaryota</taxon>
        <taxon>Fungi</taxon>
        <taxon>Dikarya</taxon>
        <taxon>Ascomycota</taxon>
        <taxon>Pezizomycotina</taxon>
        <taxon>Dothideomycetes</taxon>
        <taxon>Pleosporomycetidae</taxon>
        <taxon>Pleosporales</taxon>
        <taxon>Pleosporineae</taxon>
        <taxon>Pleosporaceae</taxon>
        <taxon>Alternaria</taxon>
        <taxon>Alternaria sect. Alternaria</taxon>
        <taxon>Alternaria alternata complex</taxon>
    </lineage>
</organism>
<comment type="pathway">
    <text evidence="2">Mycotoxin biosynthesis.</text>
</comment>
<sequence>MSKSNQESLPNRDSNSHECRYPLGDDSSDICTLPDGRKLGYAQYGSPTGHPILYHHGLPGSRLEAAFYHDLGLELGLRIISVDRPGIGWSTPHPQRTLLDCPKDLESLIEHLQLESYSILGASGGGPYVLACAASLPPTKLKCISIVCGLGPMDIGMKGADFMHKIGFPYGWKYTPEFLMEWYFSRDVFGRMDMTDEQRLQRALSPSSLAKIKDPRDRKIMNDDDVIRLVLRSTREARAQGFEGIALDGKVLCRDWGFQIEGIRKDLRVQLWYGKDDCFVPANHGVQIAARLGGDNGRVVLRLEDDTHTTISQRWQREQLEAIAAVMRE</sequence>
<evidence type="ECO:0000259" key="7">
    <source>
        <dbReference type="Pfam" id="PF00561"/>
    </source>
</evidence>
<comment type="subcellular location">
    <subcellularLocation>
        <location evidence="1">Peroxisome</location>
    </subcellularLocation>
</comment>
<dbReference type="Pfam" id="PF00561">
    <property type="entry name" value="Abhydrolase_1"/>
    <property type="match status" value="1"/>
</dbReference>
<evidence type="ECO:0000256" key="1">
    <source>
        <dbReference type="ARBA" id="ARBA00004275"/>
    </source>
</evidence>
<dbReference type="RefSeq" id="XP_018382566.1">
    <property type="nucleotide sequence ID" value="XM_018534864.1"/>
</dbReference>
<dbReference type="GO" id="GO:0005777">
    <property type="term" value="C:peroxisome"/>
    <property type="evidence" value="ECO:0007669"/>
    <property type="project" value="UniProtKB-SubCell"/>
</dbReference>
<keyword evidence="4" id="KW-0843">Virulence</keyword>
<keyword evidence="8" id="KW-0378">Hydrolase</keyword>
<dbReference type="Proteomes" id="UP000077248">
    <property type="component" value="Unassembled WGS sequence"/>
</dbReference>
<dbReference type="VEuPathDB" id="FungiDB:CC77DRAFT_942485"/>
<dbReference type="InterPro" id="IPR029058">
    <property type="entry name" value="AB_hydrolase_fold"/>
</dbReference>
<dbReference type="EMBL" id="KV441487">
    <property type="protein sequence ID" value="OAG17145.1"/>
    <property type="molecule type" value="Genomic_DNA"/>
</dbReference>
<dbReference type="Gene3D" id="3.40.50.1820">
    <property type="entry name" value="alpha/beta hydrolase"/>
    <property type="match status" value="1"/>
</dbReference>
<dbReference type="GeneID" id="29120458"/>
<dbReference type="PANTHER" id="PTHR45763">
    <property type="entry name" value="HYDROLASE, ALPHA/BETA FOLD FAMILY PROTEIN, EXPRESSED-RELATED"/>
    <property type="match status" value="1"/>
</dbReference>
<dbReference type="InterPro" id="IPR000073">
    <property type="entry name" value="AB_hydrolase_1"/>
</dbReference>
<reference evidence="8 9" key="1">
    <citation type="submission" date="2016-05" db="EMBL/GenBank/DDBJ databases">
        <title>Comparative analysis of secretome profiles of manganese(II)-oxidizing ascomycete fungi.</title>
        <authorList>
            <consortium name="DOE Joint Genome Institute"/>
            <person name="Zeiner C.A."/>
            <person name="Purvine S.O."/>
            <person name="Zink E.M."/>
            <person name="Wu S."/>
            <person name="Pasa-Tolic L."/>
            <person name="Chaput D.L."/>
            <person name="Haridas S."/>
            <person name="Grigoriev I.V."/>
            <person name="Santelli C.M."/>
            <person name="Hansel C.M."/>
        </authorList>
    </citation>
    <scope>NUCLEOTIDE SEQUENCE [LARGE SCALE GENOMIC DNA]</scope>
    <source>
        <strain evidence="8 9">SRC1lrK2f</strain>
    </source>
</reference>
<dbReference type="PANTHER" id="PTHR45763:SF46">
    <property type="entry name" value="AB HYDROLASE-1 DOMAIN-CONTAINING PROTEIN"/>
    <property type="match status" value="1"/>
</dbReference>
<evidence type="ECO:0000313" key="8">
    <source>
        <dbReference type="EMBL" id="OAG17145.1"/>
    </source>
</evidence>
<evidence type="ECO:0000256" key="4">
    <source>
        <dbReference type="ARBA" id="ARBA00023026"/>
    </source>
</evidence>
<dbReference type="SUPFAM" id="SSF53474">
    <property type="entry name" value="alpha/beta-Hydrolases"/>
    <property type="match status" value="1"/>
</dbReference>
<feature type="domain" description="AB hydrolase-1" evidence="7">
    <location>
        <begin position="51"/>
        <end position="153"/>
    </location>
</feature>
<keyword evidence="5" id="KW-0576">Peroxisome</keyword>
<evidence type="ECO:0000256" key="3">
    <source>
        <dbReference type="ARBA" id="ARBA00005668"/>
    </source>
</evidence>
<dbReference type="OMA" id="WTHAEPI"/>
<proteinExistence type="inferred from homology"/>
<evidence type="ECO:0000256" key="5">
    <source>
        <dbReference type="ARBA" id="ARBA00023140"/>
    </source>
</evidence>
<gene>
    <name evidence="8" type="ORF">CC77DRAFT_942485</name>
</gene>
<name>A0A177DBU7_ALTAL</name>
<dbReference type="AlphaFoldDB" id="A0A177DBU7"/>
<protein>
    <submittedName>
        <fullName evidence="8">Alpha/beta-hydrolase</fullName>
    </submittedName>
</protein>